<dbReference type="InterPro" id="IPR050616">
    <property type="entry name" value="CPA3_Na-H_Antiporter_A"/>
</dbReference>
<sequence>MTNKIILALIIALPIFGSCLLPVAGRISATFRNILALSLAIFVFALGLFIAPSVFSGNIIEIGYNLPFGFNFLLKADAFALFCALASSFVSAIIVFYSFEYIKPYKNQNEYYFIVLLFLGSMMGIIFSANLILLYMFWEMTALASWRLIGFFRKDDFVRRANKAFLVTAGGAFLMLIGFFVVYSQAGSFDYKAIHAAIPAGNVKNLAVILILCGIFAKSATFPFHTWLADAGVAPSPVTALLHAAVLVKIGVYVYARLFTNIIAPSEEIRTVIFIIIALSALLSGGAALIEKDIKRIIAFSTVSQLAFIFLGFVVGTPLAFGASMLYILMHSSAKAGLFLSAGIIEHETHTKDTSQMGGLFKVIPITAVGFLLCMASIIGIPPMGGFFSKFFVITGAAAAGYYAVALVFVLAATLTILYMVRVYYKVFLAAPVNAIVASGHKSSFWSPMNLSISILAFISLVCGLGFGWFTRIAELASKQMFGII</sequence>
<feature type="transmembrane region" description="Helical" evidence="3">
    <location>
        <begin position="79"/>
        <end position="99"/>
    </location>
</feature>
<dbReference type="RefSeq" id="WP_082121532.1">
    <property type="nucleotide sequence ID" value="NZ_CP009498.1"/>
</dbReference>
<feature type="transmembrane region" description="Helical" evidence="3">
    <location>
        <begin position="271"/>
        <end position="290"/>
    </location>
</feature>
<dbReference type="PANTHER" id="PTHR43373">
    <property type="entry name" value="NA(+)/H(+) ANTIPORTER SUBUNIT"/>
    <property type="match status" value="1"/>
</dbReference>
<feature type="transmembrane region" description="Helical" evidence="3">
    <location>
        <begin position="6"/>
        <end position="24"/>
    </location>
</feature>
<dbReference type="PATRIC" id="fig|1408281.3.peg.31"/>
<keyword evidence="5" id="KW-0830">Ubiquinone</keyword>
<accession>A0A0G3WHM6</accession>
<feature type="transmembrane region" description="Helical" evidence="3">
    <location>
        <begin position="357"/>
        <end position="381"/>
    </location>
</feature>
<dbReference type="STRING" id="1408281.Epro_0031"/>
<protein>
    <submittedName>
        <fullName evidence="5">NADH:ubiquinone oxidoreductase, membrane subunit L</fullName>
    </submittedName>
</protein>
<evidence type="ECO:0000256" key="1">
    <source>
        <dbReference type="ARBA" id="ARBA00004127"/>
    </source>
</evidence>
<name>A0A0G3WHM6_9BACT</name>
<gene>
    <name evidence="5" type="primary">nuoL</name>
    <name evidence="5" type="ORF">Epro_0031</name>
</gene>
<proteinExistence type="predicted"/>
<dbReference type="Proteomes" id="UP000035337">
    <property type="component" value="Chromosome"/>
</dbReference>
<dbReference type="OrthoDB" id="9807568at2"/>
<feature type="transmembrane region" description="Helical" evidence="3">
    <location>
        <begin position="423"/>
        <end position="441"/>
    </location>
</feature>
<dbReference type="Pfam" id="PF00361">
    <property type="entry name" value="Proton_antipo_M"/>
    <property type="match status" value="1"/>
</dbReference>
<evidence type="ECO:0000256" key="3">
    <source>
        <dbReference type="SAM" id="Phobius"/>
    </source>
</evidence>
<keyword evidence="2 3" id="KW-0812">Transmembrane</keyword>
<keyword evidence="3" id="KW-1133">Transmembrane helix</keyword>
<feature type="transmembrane region" description="Helical" evidence="3">
    <location>
        <begin position="111"/>
        <end position="129"/>
    </location>
</feature>
<dbReference type="InterPro" id="IPR001750">
    <property type="entry name" value="ND/Mrp_TM"/>
</dbReference>
<dbReference type="KEGG" id="epo:Epro_0031"/>
<feature type="domain" description="NADH:quinone oxidoreductase/Mrp antiporter transmembrane" evidence="4">
    <location>
        <begin position="128"/>
        <end position="416"/>
    </location>
</feature>
<comment type="subcellular location">
    <subcellularLocation>
        <location evidence="1">Endomembrane system</location>
        <topology evidence="1">Multi-pass membrane protein</topology>
    </subcellularLocation>
    <subcellularLocation>
        <location evidence="2">Membrane</location>
        <topology evidence="2">Multi-pass membrane protein</topology>
    </subcellularLocation>
</comment>
<dbReference type="GO" id="GO:0016020">
    <property type="term" value="C:membrane"/>
    <property type="evidence" value="ECO:0007669"/>
    <property type="project" value="UniProtKB-SubCell"/>
</dbReference>
<dbReference type="GO" id="GO:0012505">
    <property type="term" value="C:endomembrane system"/>
    <property type="evidence" value="ECO:0007669"/>
    <property type="project" value="UniProtKB-SubCell"/>
</dbReference>
<keyword evidence="3" id="KW-0472">Membrane</keyword>
<dbReference type="AlphaFoldDB" id="A0A0G3WHM6"/>
<feature type="transmembrane region" description="Helical" evidence="3">
    <location>
        <begin position="297"/>
        <end position="319"/>
    </location>
</feature>
<dbReference type="EMBL" id="CP009498">
    <property type="protein sequence ID" value="AKL97410.1"/>
    <property type="molecule type" value="Genomic_DNA"/>
</dbReference>
<dbReference type="PANTHER" id="PTHR43373:SF1">
    <property type="entry name" value="NA(+)_H(+) ANTIPORTER SUBUNIT A"/>
    <property type="match status" value="1"/>
</dbReference>
<evidence type="ECO:0000313" key="6">
    <source>
        <dbReference type="Proteomes" id="UP000035337"/>
    </source>
</evidence>
<evidence type="ECO:0000259" key="4">
    <source>
        <dbReference type="Pfam" id="PF00361"/>
    </source>
</evidence>
<feature type="transmembrane region" description="Helical" evidence="3">
    <location>
        <begin position="164"/>
        <end position="186"/>
    </location>
</feature>
<evidence type="ECO:0000313" key="5">
    <source>
        <dbReference type="EMBL" id="AKL97410.1"/>
    </source>
</evidence>
<dbReference type="PROSITE" id="PS51257">
    <property type="entry name" value="PROKAR_LIPOPROTEIN"/>
    <property type="match status" value="1"/>
</dbReference>
<organism evidence="5 6">
    <name type="scientific">Endomicrobium proavitum</name>
    <dbReference type="NCBI Taxonomy" id="1408281"/>
    <lineage>
        <taxon>Bacteria</taxon>
        <taxon>Pseudomonadati</taxon>
        <taxon>Elusimicrobiota</taxon>
        <taxon>Endomicrobiia</taxon>
        <taxon>Endomicrobiales</taxon>
        <taxon>Endomicrobiaceae</taxon>
        <taxon>Endomicrobium</taxon>
    </lineage>
</organism>
<reference evidence="5 6" key="1">
    <citation type="submission" date="2014-09" db="EMBL/GenBank/DDBJ databases">
        <title>Complete genome sequence of Endomicrobium proavitum.</title>
        <authorList>
            <person name="Zheng H."/>
        </authorList>
    </citation>
    <scope>NUCLEOTIDE SEQUENCE [LARGE SCALE GENOMIC DNA]</scope>
    <source>
        <strain evidence="5 6">Rsa215</strain>
    </source>
</reference>
<feature type="transmembrane region" description="Helical" evidence="3">
    <location>
        <begin position="240"/>
        <end position="259"/>
    </location>
</feature>
<feature type="transmembrane region" description="Helical" evidence="3">
    <location>
        <begin position="206"/>
        <end position="228"/>
    </location>
</feature>
<dbReference type="PRINTS" id="PR01434">
    <property type="entry name" value="NADHDHGNASE5"/>
</dbReference>
<keyword evidence="6" id="KW-1185">Reference proteome</keyword>
<feature type="transmembrane region" description="Helical" evidence="3">
    <location>
        <begin position="36"/>
        <end position="59"/>
    </location>
</feature>
<evidence type="ECO:0000256" key="2">
    <source>
        <dbReference type="RuleBase" id="RU000320"/>
    </source>
</evidence>
<feature type="transmembrane region" description="Helical" evidence="3">
    <location>
        <begin position="387"/>
        <end position="411"/>
    </location>
</feature>
<feature type="transmembrane region" description="Helical" evidence="3">
    <location>
        <begin position="453"/>
        <end position="471"/>
    </location>
</feature>